<evidence type="ECO:0000313" key="5">
    <source>
        <dbReference type="Proteomes" id="UP000501367"/>
    </source>
</evidence>
<dbReference type="GeneID" id="72195261"/>
<evidence type="ECO:0000313" key="2">
    <source>
        <dbReference type="EMBL" id="OXR35441.1"/>
    </source>
</evidence>
<name>A0AAE6ZXI1_9PSED</name>
<dbReference type="EMBL" id="NIWU01000001">
    <property type="protein sequence ID" value="OXR35441.1"/>
    <property type="molecule type" value="Genomic_DNA"/>
</dbReference>
<dbReference type="Proteomes" id="UP000215455">
    <property type="component" value="Unassembled WGS sequence"/>
</dbReference>
<evidence type="ECO:0000313" key="3">
    <source>
        <dbReference type="EMBL" id="QJC79899.1"/>
    </source>
</evidence>
<dbReference type="EMBL" id="CP051487">
    <property type="protein sequence ID" value="QJC79899.1"/>
    <property type="molecule type" value="Genomic_DNA"/>
</dbReference>
<keyword evidence="4" id="KW-1185">Reference proteome</keyword>
<organism evidence="3 5">
    <name type="scientific">Pseudomonas umsongensis</name>
    <dbReference type="NCBI Taxonomy" id="198618"/>
    <lineage>
        <taxon>Bacteria</taxon>
        <taxon>Pseudomonadati</taxon>
        <taxon>Pseudomonadota</taxon>
        <taxon>Gammaproteobacteria</taxon>
        <taxon>Pseudomonadales</taxon>
        <taxon>Pseudomonadaceae</taxon>
        <taxon>Pseudomonas</taxon>
    </lineage>
</organism>
<dbReference type="KEGG" id="pum:HGP31_16810"/>
<gene>
    <name evidence="3" type="ORF">HGP31_16810</name>
    <name evidence="2" type="ORF">PSUM_06065</name>
</gene>
<sequence length="69" mass="8122">MSSTRNAEQTYRQWSSPILLELKEREHQMSPSDREALQNILLERRLIDVGNPNGNDRRKADLNTEDKQQ</sequence>
<dbReference type="RefSeq" id="WP_033042238.1">
    <property type="nucleotide sequence ID" value="NZ_CP044409.1"/>
</dbReference>
<evidence type="ECO:0000256" key="1">
    <source>
        <dbReference type="SAM" id="MobiDB-lite"/>
    </source>
</evidence>
<reference evidence="3 5" key="2">
    <citation type="submission" date="2020-04" db="EMBL/GenBank/DDBJ databases">
        <authorList>
            <person name="Yao Y."/>
            <person name="He Z."/>
        </authorList>
    </citation>
    <scope>NUCLEOTIDE SEQUENCE [LARGE SCALE GENOMIC DNA]</scope>
    <source>
        <strain evidence="3 5">CY-1</strain>
    </source>
</reference>
<feature type="compositionally biased region" description="Basic and acidic residues" evidence="1">
    <location>
        <begin position="55"/>
        <end position="69"/>
    </location>
</feature>
<dbReference type="Proteomes" id="UP000501367">
    <property type="component" value="Chromosome"/>
</dbReference>
<accession>A0AAE6ZXI1</accession>
<dbReference type="AlphaFoldDB" id="A0AAE6ZXI1"/>
<protein>
    <submittedName>
        <fullName evidence="3">Uncharacterized protein</fullName>
    </submittedName>
</protein>
<reference evidence="2 4" key="1">
    <citation type="submission" date="2017-06" db="EMBL/GenBank/DDBJ databases">
        <authorList>
            <person name="Furmanczyk E.M."/>
        </authorList>
    </citation>
    <scope>NUCLEOTIDE SEQUENCE [LARGE SCALE GENOMIC DNA]</scope>
    <source>
        <strain evidence="2 4">DSM 16611</strain>
    </source>
</reference>
<proteinExistence type="predicted"/>
<evidence type="ECO:0000313" key="4">
    <source>
        <dbReference type="Proteomes" id="UP000215455"/>
    </source>
</evidence>
<feature type="region of interest" description="Disordered" evidence="1">
    <location>
        <begin position="46"/>
        <end position="69"/>
    </location>
</feature>